<gene>
    <name evidence="7" type="ORF">LK12_07645</name>
</gene>
<keyword evidence="2" id="KW-0479">Metal-binding</keyword>
<feature type="domain" description="MPN" evidence="6">
    <location>
        <begin position="11"/>
        <end position="133"/>
    </location>
</feature>
<dbReference type="EMBL" id="JTDI01000002">
    <property type="protein sequence ID" value="KHK92752.1"/>
    <property type="molecule type" value="Genomic_DNA"/>
</dbReference>
<accession>A0A0B1ZUE2</accession>
<dbReference type="Gene3D" id="3.40.140.10">
    <property type="entry name" value="Cytidine Deaminase, domain 2"/>
    <property type="match status" value="1"/>
</dbReference>
<dbReference type="PANTHER" id="PTHR30471:SF3">
    <property type="entry name" value="UPF0758 PROTEIN YEES-RELATED"/>
    <property type="match status" value="1"/>
</dbReference>
<dbReference type="PROSITE" id="PS50249">
    <property type="entry name" value="MPN"/>
    <property type="match status" value="1"/>
</dbReference>
<sequence>MADLVPFRSRIKPLAAPLFEILVRSMGGLRHEVLLQVLYDESGRLCGHQVCGGSGLACVSVRYRDLFEHAFRIDASGFVLVHNHPSGDARPSAGDIRATRALGAVAQAMDMEFHDHLIVAGHAAVSMREAGLMA</sequence>
<evidence type="ECO:0000313" key="8">
    <source>
        <dbReference type="Proteomes" id="UP000031057"/>
    </source>
</evidence>
<dbReference type="AlphaFoldDB" id="A0A0B1ZUE2"/>
<dbReference type="PANTHER" id="PTHR30471">
    <property type="entry name" value="DNA REPAIR PROTEIN RADC"/>
    <property type="match status" value="1"/>
</dbReference>
<evidence type="ECO:0000256" key="3">
    <source>
        <dbReference type="ARBA" id="ARBA00022801"/>
    </source>
</evidence>
<dbReference type="Proteomes" id="UP000031057">
    <property type="component" value="Unassembled WGS sequence"/>
</dbReference>
<reference evidence="7 8" key="1">
    <citation type="submission" date="2014-10" db="EMBL/GenBank/DDBJ databases">
        <title>Genome sequence of Novosphingobium malaysiense MUSC 273(T).</title>
        <authorList>
            <person name="Lee L.-H."/>
        </authorList>
    </citation>
    <scope>NUCLEOTIDE SEQUENCE [LARGE SCALE GENOMIC DNA]</scope>
    <source>
        <strain evidence="7 8">MUSC 273</strain>
    </source>
</reference>
<keyword evidence="4" id="KW-0862">Zinc</keyword>
<proteinExistence type="predicted"/>
<evidence type="ECO:0000259" key="6">
    <source>
        <dbReference type="PROSITE" id="PS50249"/>
    </source>
</evidence>
<dbReference type="PROSITE" id="PS01302">
    <property type="entry name" value="UPF0758"/>
    <property type="match status" value="1"/>
</dbReference>
<keyword evidence="8" id="KW-1185">Reference proteome</keyword>
<name>A0A0B1ZUE2_9SPHN</name>
<dbReference type="STRING" id="1348853.LK12_07645"/>
<evidence type="ECO:0000256" key="2">
    <source>
        <dbReference type="ARBA" id="ARBA00022723"/>
    </source>
</evidence>
<dbReference type="Pfam" id="PF04002">
    <property type="entry name" value="RadC"/>
    <property type="match status" value="1"/>
</dbReference>
<evidence type="ECO:0000256" key="4">
    <source>
        <dbReference type="ARBA" id="ARBA00022833"/>
    </source>
</evidence>
<keyword evidence="3" id="KW-0378">Hydrolase</keyword>
<organism evidence="7 8">
    <name type="scientific">Novosphingobium malaysiense</name>
    <dbReference type="NCBI Taxonomy" id="1348853"/>
    <lineage>
        <taxon>Bacteria</taxon>
        <taxon>Pseudomonadati</taxon>
        <taxon>Pseudomonadota</taxon>
        <taxon>Alphaproteobacteria</taxon>
        <taxon>Sphingomonadales</taxon>
        <taxon>Sphingomonadaceae</taxon>
        <taxon>Novosphingobium</taxon>
    </lineage>
</organism>
<evidence type="ECO:0000256" key="5">
    <source>
        <dbReference type="ARBA" id="ARBA00023049"/>
    </source>
</evidence>
<dbReference type="GO" id="GO:0008237">
    <property type="term" value="F:metallopeptidase activity"/>
    <property type="evidence" value="ECO:0007669"/>
    <property type="project" value="UniProtKB-KW"/>
</dbReference>
<dbReference type="GO" id="GO:0046872">
    <property type="term" value="F:metal ion binding"/>
    <property type="evidence" value="ECO:0007669"/>
    <property type="project" value="UniProtKB-KW"/>
</dbReference>
<protein>
    <recommendedName>
        <fullName evidence="6">MPN domain-containing protein</fullName>
    </recommendedName>
</protein>
<dbReference type="InterPro" id="IPR037518">
    <property type="entry name" value="MPN"/>
</dbReference>
<evidence type="ECO:0000256" key="1">
    <source>
        <dbReference type="ARBA" id="ARBA00022670"/>
    </source>
</evidence>
<dbReference type="SUPFAM" id="SSF102712">
    <property type="entry name" value="JAB1/MPN domain"/>
    <property type="match status" value="1"/>
</dbReference>
<dbReference type="InterPro" id="IPR020891">
    <property type="entry name" value="UPF0758_CS"/>
</dbReference>
<comment type="caution">
    <text evidence="7">The sequence shown here is derived from an EMBL/GenBank/DDBJ whole genome shotgun (WGS) entry which is preliminary data.</text>
</comment>
<keyword evidence="5" id="KW-0482">Metalloprotease</keyword>
<keyword evidence="1" id="KW-0645">Protease</keyword>
<evidence type="ECO:0000313" key="7">
    <source>
        <dbReference type="EMBL" id="KHK92752.1"/>
    </source>
</evidence>
<dbReference type="GO" id="GO:0006508">
    <property type="term" value="P:proteolysis"/>
    <property type="evidence" value="ECO:0007669"/>
    <property type="project" value="UniProtKB-KW"/>
</dbReference>
<dbReference type="InterPro" id="IPR001405">
    <property type="entry name" value="UPF0758"/>
</dbReference>
<dbReference type="InterPro" id="IPR025657">
    <property type="entry name" value="RadC_JAB"/>
</dbReference>